<dbReference type="PANTHER" id="PTHR32089:SF112">
    <property type="entry name" value="LYSOZYME-LIKE PROTEIN-RELATED"/>
    <property type="match status" value="1"/>
</dbReference>
<dbReference type="Proteomes" id="UP000294813">
    <property type="component" value="Unassembled WGS sequence"/>
</dbReference>
<organism evidence="4 5">
    <name type="scientific">Heliophilum fasciatum</name>
    <dbReference type="NCBI Taxonomy" id="35700"/>
    <lineage>
        <taxon>Bacteria</taxon>
        <taxon>Bacillati</taxon>
        <taxon>Bacillota</taxon>
        <taxon>Clostridia</taxon>
        <taxon>Eubacteriales</taxon>
        <taxon>Heliobacteriaceae</taxon>
        <taxon>Heliophilum</taxon>
    </lineage>
</organism>
<keyword evidence="1 2" id="KW-0807">Transducer</keyword>
<keyword evidence="5" id="KW-1185">Reference proteome</keyword>
<dbReference type="GO" id="GO:0016020">
    <property type="term" value="C:membrane"/>
    <property type="evidence" value="ECO:0007669"/>
    <property type="project" value="InterPro"/>
</dbReference>
<accession>A0A4R2RKE4</accession>
<name>A0A4R2RKE4_9FIRM</name>
<sequence length="284" mass="31057">MILDTQMADEIVRLIYDMTGYHAIFCDPKATIISDSARQRIGLKHLAAQKLMSSTIDIQRISAAEAAASGGTMKEGICFVLKDKGQKLGCLGIAGSIDIVEPMAKVVSGLCLKMLREKEMQQSLYDLVNKMNDSLLRTVSSMQALAVGSKELTANSEAVTTVSRDAAKHVQSSAKILAFIQRVANQTKLLGLNASIEAARAGEAGRGFSVVANEVGKLAEESSRSARDIGEVLSQFQVSIDHVTREVMQIGKVMEEQAQIILEITKMIEELRQYVQQMMQWSHH</sequence>
<reference evidence="4 5" key="1">
    <citation type="submission" date="2019-03" db="EMBL/GenBank/DDBJ databases">
        <title>Genomic Encyclopedia of Type Strains, Phase IV (KMG-IV): sequencing the most valuable type-strain genomes for metagenomic binning, comparative biology and taxonomic classification.</title>
        <authorList>
            <person name="Goeker M."/>
        </authorList>
    </citation>
    <scope>NUCLEOTIDE SEQUENCE [LARGE SCALE GENOMIC DNA]</scope>
    <source>
        <strain evidence="4 5">DSM 11170</strain>
    </source>
</reference>
<comment type="caution">
    <text evidence="4">The sequence shown here is derived from an EMBL/GenBank/DDBJ whole genome shotgun (WGS) entry which is preliminary data.</text>
</comment>
<dbReference type="SUPFAM" id="SSF58104">
    <property type="entry name" value="Methyl-accepting chemotaxis protein (MCP) signaling domain"/>
    <property type="match status" value="1"/>
</dbReference>
<dbReference type="PANTHER" id="PTHR32089">
    <property type="entry name" value="METHYL-ACCEPTING CHEMOTAXIS PROTEIN MCPB"/>
    <property type="match status" value="1"/>
</dbReference>
<gene>
    <name evidence="4" type="ORF">EDD73_11049</name>
</gene>
<dbReference type="EMBL" id="SLXT01000010">
    <property type="protein sequence ID" value="TCP64350.1"/>
    <property type="molecule type" value="Genomic_DNA"/>
</dbReference>
<protein>
    <submittedName>
        <fullName evidence="4">Methyl-accepting chemotaxis sensory transducer</fullName>
    </submittedName>
</protein>
<dbReference type="InterPro" id="IPR004089">
    <property type="entry name" value="MCPsignal_dom"/>
</dbReference>
<dbReference type="AlphaFoldDB" id="A0A4R2RKE4"/>
<dbReference type="GO" id="GO:0007165">
    <property type="term" value="P:signal transduction"/>
    <property type="evidence" value="ECO:0007669"/>
    <property type="project" value="UniProtKB-KW"/>
</dbReference>
<dbReference type="SMART" id="SM00283">
    <property type="entry name" value="MA"/>
    <property type="match status" value="1"/>
</dbReference>
<dbReference type="RefSeq" id="WP_279222097.1">
    <property type="nucleotide sequence ID" value="NZ_JAOQNU010000010.1"/>
</dbReference>
<dbReference type="Pfam" id="PF05651">
    <property type="entry name" value="Diacid_rec"/>
    <property type="match status" value="1"/>
</dbReference>
<dbReference type="PROSITE" id="PS50111">
    <property type="entry name" value="CHEMOTAXIS_TRANSDUC_2"/>
    <property type="match status" value="1"/>
</dbReference>
<proteinExistence type="predicted"/>
<dbReference type="Gene3D" id="1.10.287.950">
    <property type="entry name" value="Methyl-accepting chemotaxis protein"/>
    <property type="match status" value="1"/>
</dbReference>
<dbReference type="InterPro" id="IPR008599">
    <property type="entry name" value="Diacid_rec"/>
</dbReference>
<evidence type="ECO:0000259" key="3">
    <source>
        <dbReference type="PROSITE" id="PS50111"/>
    </source>
</evidence>
<feature type="domain" description="Methyl-accepting transducer" evidence="3">
    <location>
        <begin position="164"/>
        <end position="284"/>
    </location>
</feature>
<evidence type="ECO:0000256" key="1">
    <source>
        <dbReference type="ARBA" id="ARBA00023224"/>
    </source>
</evidence>
<evidence type="ECO:0000313" key="5">
    <source>
        <dbReference type="Proteomes" id="UP000294813"/>
    </source>
</evidence>
<dbReference type="Pfam" id="PF00015">
    <property type="entry name" value="MCPsignal"/>
    <property type="match status" value="1"/>
</dbReference>
<evidence type="ECO:0000313" key="4">
    <source>
        <dbReference type="EMBL" id="TCP64350.1"/>
    </source>
</evidence>
<evidence type="ECO:0000256" key="2">
    <source>
        <dbReference type="PROSITE-ProRule" id="PRU00284"/>
    </source>
</evidence>